<organism evidence="1 2">
    <name type="scientific">Chaetomium tenue</name>
    <dbReference type="NCBI Taxonomy" id="1854479"/>
    <lineage>
        <taxon>Eukaryota</taxon>
        <taxon>Fungi</taxon>
        <taxon>Dikarya</taxon>
        <taxon>Ascomycota</taxon>
        <taxon>Pezizomycotina</taxon>
        <taxon>Sordariomycetes</taxon>
        <taxon>Sordariomycetidae</taxon>
        <taxon>Sordariales</taxon>
        <taxon>Chaetomiaceae</taxon>
        <taxon>Chaetomium</taxon>
    </lineage>
</organism>
<dbReference type="EMBL" id="JAGIZQ010000005">
    <property type="protein sequence ID" value="KAH6627434.1"/>
    <property type="molecule type" value="Genomic_DNA"/>
</dbReference>
<proteinExistence type="predicted"/>
<name>A0ACB7P2K8_9PEZI</name>
<keyword evidence="2" id="KW-1185">Reference proteome</keyword>
<protein>
    <submittedName>
        <fullName evidence="1">Uncharacterized protein</fullName>
    </submittedName>
</protein>
<reference evidence="1 2" key="1">
    <citation type="journal article" date="2021" name="Nat. Commun.">
        <title>Genetic determinants of endophytism in the Arabidopsis root mycobiome.</title>
        <authorList>
            <person name="Mesny F."/>
            <person name="Miyauchi S."/>
            <person name="Thiergart T."/>
            <person name="Pickel B."/>
            <person name="Atanasova L."/>
            <person name="Karlsson M."/>
            <person name="Huettel B."/>
            <person name="Barry K.W."/>
            <person name="Haridas S."/>
            <person name="Chen C."/>
            <person name="Bauer D."/>
            <person name="Andreopoulos W."/>
            <person name="Pangilinan J."/>
            <person name="LaButti K."/>
            <person name="Riley R."/>
            <person name="Lipzen A."/>
            <person name="Clum A."/>
            <person name="Drula E."/>
            <person name="Henrissat B."/>
            <person name="Kohler A."/>
            <person name="Grigoriev I.V."/>
            <person name="Martin F.M."/>
            <person name="Hacquard S."/>
        </authorList>
    </citation>
    <scope>NUCLEOTIDE SEQUENCE [LARGE SCALE GENOMIC DNA]</scope>
    <source>
        <strain evidence="1 2">MPI-SDFR-AT-0079</strain>
    </source>
</reference>
<comment type="caution">
    <text evidence="1">The sequence shown here is derived from an EMBL/GenBank/DDBJ whole genome shotgun (WGS) entry which is preliminary data.</text>
</comment>
<evidence type="ECO:0000313" key="2">
    <source>
        <dbReference type="Proteomes" id="UP000724584"/>
    </source>
</evidence>
<accession>A0ACB7P2K8</accession>
<sequence>MDPPMGISIGIDIGVSTSGVSYCFVDRFGKAEGPPASVPLLAAQAHLQPTILSKQHNVWGTDAKQYDDKLTLLKLALLENELEGEPEHIRAVQQELNKISATGYDAITILADYIGMMWADARSKIQQAVAFRLGGQNVGLKSSLIFSIPAVWSERAAERMQKAIVKSGITVDASFIDLVLEPEAAALAVLPGLSKLKNGKAVVIADLGGGTVDFISYTLSPTTARRFNQCVAAEGRLLGDMFMKSALRSFIAEKVEGKLRIDIASLHQAGFEAQVKKVWRNACAFEKGAEDLREWSCPVVTNRQDGTEMPAVTIDGSDIVATFRSITKGILALTHSQIEAAEERQGSPQGIVVVGGFGLNSFLKEELRINFDKLVNFTDDAGLLAVKNGAAMYGVAKMAGESAANQQDDPVEGSARIDSRMTRRSYGVWAGTGPKDIVHWFISKNQTVGDHHDPIILPLAAFNARIDRDQPCAPIYSCGRKVTGLRSITSDIKVYKNPYQIRCLNPRAVDGVESLHLRPWLNDRQEIEFEVQDDLKGFFTVEKLK</sequence>
<dbReference type="Proteomes" id="UP000724584">
    <property type="component" value="Unassembled WGS sequence"/>
</dbReference>
<evidence type="ECO:0000313" key="1">
    <source>
        <dbReference type="EMBL" id="KAH6627434.1"/>
    </source>
</evidence>
<gene>
    <name evidence="1" type="ORF">F5144DRAFT_548888</name>
</gene>